<dbReference type="AlphaFoldDB" id="A0AAV6YMM1"/>
<evidence type="ECO:0000313" key="2">
    <source>
        <dbReference type="EMBL" id="KAG8535251.1"/>
    </source>
</evidence>
<accession>A0AAV6YMM1</accession>
<name>A0AAV6YMM1_ENGPU</name>
<gene>
    <name evidence="2" type="ORF">GDO81_029015</name>
</gene>
<dbReference type="InterPro" id="IPR038832">
    <property type="entry name" value="CDCA3"/>
</dbReference>
<proteinExistence type="predicted"/>
<sequence>KVFPLYYHCSVFSVQVGESLPRCHVDAQEEEVSEPSVINDPRSPTQGIVRTPLRPSLHDSLNLLAKQLSEVFVSEDSGIEGSPQANKEAETSDQQPVSEALPPPAEEPVICAPPEEPAPPSGPQPRQRGKSPHAPGAKNVRQRPRKALVSTAHGRSPLKILQEDNSPSTAMQKRQVIHPSDPAA</sequence>
<evidence type="ECO:0000313" key="3">
    <source>
        <dbReference type="Proteomes" id="UP000824782"/>
    </source>
</evidence>
<feature type="non-terminal residue" evidence="2">
    <location>
        <position position="184"/>
    </location>
</feature>
<reference evidence="2" key="1">
    <citation type="thesis" date="2020" institute="ProQuest LLC" country="789 East Eisenhower Parkway, Ann Arbor, MI, USA">
        <title>Comparative Genomics and Chromosome Evolution.</title>
        <authorList>
            <person name="Mudd A.B."/>
        </authorList>
    </citation>
    <scope>NUCLEOTIDE SEQUENCE</scope>
    <source>
        <strain evidence="2">237g6f4</strain>
        <tissue evidence="2">Blood</tissue>
    </source>
</reference>
<keyword evidence="3" id="KW-1185">Reference proteome</keyword>
<dbReference type="PANTHER" id="PTHR34756">
    <property type="entry name" value="CELL DIVISION CYCLE-ASSOCIATED PROTEIN 3"/>
    <property type="match status" value="1"/>
</dbReference>
<feature type="region of interest" description="Disordered" evidence="1">
    <location>
        <begin position="28"/>
        <end position="53"/>
    </location>
</feature>
<protein>
    <submittedName>
        <fullName evidence="2">Uncharacterized protein</fullName>
    </submittedName>
</protein>
<feature type="compositionally biased region" description="Pro residues" evidence="1">
    <location>
        <begin position="114"/>
        <end position="123"/>
    </location>
</feature>
<feature type="compositionally biased region" description="Polar residues" evidence="1">
    <location>
        <begin position="163"/>
        <end position="172"/>
    </location>
</feature>
<feature type="non-terminal residue" evidence="2">
    <location>
        <position position="1"/>
    </location>
</feature>
<organism evidence="2 3">
    <name type="scientific">Engystomops pustulosus</name>
    <name type="common">Tungara frog</name>
    <name type="synonym">Physalaemus pustulosus</name>
    <dbReference type="NCBI Taxonomy" id="76066"/>
    <lineage>
        <taxon>Eukaryota</taxon>
        <taxon>Metazoa</taxon>
        <taxon>Chordata</taxon>
        <taxon>Craniata</taxon>
        <taxon>Vertebrata</taxon>
        <taxon>Euteleostomi</taxon>
        <taxon>Amphibia</taxon>
        <taxon>Batrachia</taxon>
        <taxon>Anura</taxon>
        <taxon>Neobatrachia</taxon>
        <taxon>Hyloidea</taxon>
        <taxon>Leptodactylidae</taxon>
        <taxon>Leiuperinae</taxon>
        <taxon>Engystomops</taxon>
    </lineage>
</organism>
<comment type="caution">
    <text evidence="2">The sequence shown here is derived from an EMBL/GenBank/DDBJ whole genome shotgun (WGS) entry which is preliminary data.</text>
</comment>
<dbReference type="Proteomes" id="UP000824782">
    <property type="component" value="Unassembled WGS sequence"/>
</dbReference>
<dbReference type="EMBL" id="WNYA01072852">
    <property type="protein sequence ID" value="KAG8535251.1"/>
    <property type="molecule type" value="Genomic_DNA"/>
</dbReference>
<dbReference type="PANTHER" id="PTHR34756:SF1">
    <property type="entry name" value="CELL DIVISION CYCLE-ASSOCIATED PROTEIN 3"/>
    <property type="match status" value="1"/>
</dbReference>
<feature type="region of interest" description="Disordered" evidence="1">
    <location>
        <begin position="74"/>
        <end position="184"/>
    </location>
</feature>
<evidence type="ECO:0000256" key="1">
    <source>
        <dbReference type="SAM" id="MobiDB-lite"/>
    </source>
</evidence>